<dbReference type="CDD" id="cd22231">
    <property type="entry name" value="RHH_NikR_HicB-like"/>
    <property type="match status" value="1"/>
</dbReference>
<protein>
    <submittedName>
        <fullName evidence="3">Antitoxin</fullName>
    </submittedName>
</protein>
<dbReference type="SUPFAM" id="SSF47598">
    <property type="entry name" value="Ribbon-helix-helix"/>
    <property type="match status" value="1"/>
</dbReference>
<dbReference type="PANTHER" id="PTHR36582:SF2">
    <property type="entry name" value="ANTITOXIN PARD"/>
    <property type="match status" value="1"/>
</dbReference>
<proteinExistence type="inferred from homology"/>
<dbReference type="EMBL" id="NCDQ01000270">
    <property type="protein sequence ID" value="OYX01039.1"/>
    <property type="molecule type" value="Genomic_DNA"/>
</dbReference>
<sequence length="83" mass="9093">MSKNTSIVLSEHFQSFIAEQIEEGRYGSASEVVRAGLRLLENQEAKLAALRGALKEGWDSGKPEAFDVEAFLAETNADYDAKS</sequence>
<gene>
    <name evidence="3" type="ORF">B7Z12_14950</name>
</gene>
<evidence type="ECO:0000256" key="2">
    <source>
        <dbReference type="ARBA" id="ARBA00022649"/>
    </source>
</evidence>
<evidence type="ECO:0000256" key="1">
    <source>
        <dbReference type="ARBA" id="ARBA00008580"/>
    </source>
</evidence>
<dbReference type="Gene3D" id="6.10.10.120">
    <property type="entry name" value="Antitoxin ParD1-like"/>
    <property type="match status" value="1"/>
</dbReference>
<dbReference type="Pfam" id="PF03693">
    <property type="entry name" value="ParD_antitoxin"/>
    <property type="match status" value="1"/>
</dbReference>
<accession>A0A258CZX9</accession>
<keyword evidence="2" id="KW-1277">Toxin-antitoxin system</keyword>
<name>A0A258CZX9_CAUVI</name>
<organism evidence="3 4">
    <name type="scientific">Caulobacter vibrioides</name>
    <name type="common">Caulobacter crescentus</name>
    <dbReference type="NCBI Taxonomy" id="155892"/>
    <lineage>
        <taxon>Bacteria</taxon>
        <taxon>Pseudomonadati</taxon>
        <taxon>Pseudomonadota</taxon>
        <taxon>Alphaproteobacteria</taxon>
        <taxon>Caulobacterales</taxon>
        <taxon>Caulobacteraceae</taxon>
        <taxon>Caulobacter</taxon>
    </lineage>
</organism>
<reference evidence="3 4" key="1">
    <citation type="submission" date="2017-03" db="EMBL/GenBank/DDBJ databases">
        <title>Lifting the veil on microbial sulfur biogeochemistry in mining wastewaters.</title>
        <authorList>
            <person name="Kantor R.S."/>
            <person name="Colenbrander Nelson T."/>
            <person name="Marshall S."/>
            <person name="Bennett D."/>
            <person name="Apte S."/>
            <person name="Camacho D."/>
            <person name="Thomas B.C."/>
            <person name="Warren L.A."/>
            <person name="Banfield J.F."/>
        </authorList>
    </citation>
    <scope>NUCLEOTIDE SEQUENCE [LARGE SCALE GENOMIC DNA]</scope>
    <source>
        <strain evidence="3">32-67-7</strain>
    </source>
</reference>
<dbReference type="NCBIfam" id="TIGR02606">
    <property type="entry name" value="antidote_CC2985"/>
    <property type="match status" value="1"/>
</dbReference>
<evidence type="ECO:0000313" key="4">
    <source>
        <dbReference type="Proteomes" id="UP000215616"/>
    </source>
</evidence>
<dbReference type="InterPro" id="IPR038296">
    <property type="entry name" value="ParD_sf"/>
</dbReference>
<dbReference type="PANTHER" id="PTHR36582">
    <property type="entry name" value="ANTITOXIN PARD"/>
    <property type="match status" value="1"/>
</dbReference>
<dbReference type="AlphaFoldDB" id="A0A258CZX9"/>
<dbReference type="InterPro" id="IPR010985">
    <property type="entry name" value="Ribbon_hlx_hlx"/>
</dbReference>
<dbReference type="GO" id="GO:0006355">
    <property type="term" value="P:regulation of DNA-templated transcription"/>
    <property type="evidence" value="ECO:0007669"/>
    <property type="project" value="InterPro"/>
</dbReference>
<comment type="caution">
    <text evidence="3">The sequence shown here is derived from an EMBL/GenBank/DDBJ whole genome shotgun (WGS) entry which is preliminary data.</text>
</comment>
<dbReference type="Proteomes" id="UP000215616">
    <property type="component" value="Unassembled WGS sequence"/>
</dbReference>
<dbReference type="InterPro" id="IPR022789">
    <property type="entry name" value="ParD"/>
</dbReference>
<comment type="similarity">
    <text evidence="1">Belongs to the ParD antitoxin family.</text>
</comment>
<evidence type="ECO:0000313" key="3">
    <source>
        <dbReference type="EMBL" id="OYX01039.1"/>
    </source>
</evidence>